<comment type="caution">
    <text evidence="1">The sequence shown here is derived from an EMBL/GenBank/DDBJ whole genome shotgun (WGS) entry which is preliminary data.</text>
</comment>
<organism evidence="1 2">
    <name type="scientific">Kytococcus schroeteri</name>
    <dbReference type="NCBI Taxonomy" id="138300"/>
    <lineage>
        <taxon>Bacteria</taxon>
        <taxon>Bacillati</taxon>
        <taxon>Actinomycetota</taxon>
        <taxon>Actinomycetes</taxon>
        <taxon>Micrococcales</taxon>
        <taxon>Kytococcaceae</taxon>
        <taxon>Kytococcus</taxon>
    </lineage>
</organism>
<dbReference type="EMBL" id="PKIZ01000011">
    <property type="protein sequence ID" value="PKZ41571.1"/>
    <property type="molecule type" value="Genomic_DNA"/>
</dbReference>
<keyword evidence="2" id="KW-1185">Reference proteome</keyword>
<name>A0A2I1PAG8_9MICO</name>
<dbReference type="NCBIfam" id="TIGR02570">
    <property type="entry name" value="cas7_GSU0053"/>
    <property type="match status" value="1"/>
</dbReference>
<dbReference type="AlphaFoldDB" id="A0A2I1PAG8"/>
<evidence type="ECO:0000313" key="1">
    <source>
        <dbReference type="EMBL" id="PKZ41571.1"/>
    </source>
</evidence>
<dbReference type="OrthoDB" id="3464590at2"/>
<dbReference type="InterPro" id="IPR013403">
    <property type="entry name" value="CRISPR-assoc_prot_Csb1/Cas7u"/>
</dbReference>
<gene>
    <name evidence="1" type="primary">cas7u</name>
    <name evidence="1" type="ORF">CYJ76_06725</name>
</gene>
<reference evidence="1 2" key="1">
    <citation type="submission" date="2017-12" db="EMBL/GenBank/DDBJ databases">
        <title>Phylogenetic diversity of female urinary microbiome.</title>
        <authorList>
            <person name="Thomas-White K."/>
            <person name="Wolfe A.J."/>
        </authorList>
    </citation>
    <scope>NUCLEOTIDE SEQUENCE [LARGE SCALE GENOMIC DNA]</scope>
    <source>
        <strain evidence="1 2">UMB1298</strain>
    </source>
</reference>
<evidence type="ECO:0000313" key="2">
    <source>
        <dbReference type="Proteomes" id="UP000234206"/>
    </source>
</evidence>
<protein>
    <submittedName>
        <fullName evidence="1">Type I-U CRISPR-associated protein Cas7</fullName>
    </submittedName>
</protein>
<proteinExistence type="predicted"/>
<accession>A0A2I1PAG8</accession>
<dbReference type="Proteomes" id="UP000234206">
    <property type="component" value="Unassembled WGS sequence"/>
</dbReference>
<sequence>MKEIIMRATRTTYTIPLTPVAGDRFQPTGFPDLGPAEFSRWDADRKDWVNALHVESPQSMANRLEATTWLEGEDVQPSVLEGLPYVQVVEERDGEDAFVTCSRREAHRLASAYVMNAVTETGETGRDWLMAELGAGKDDPANRYHQVHRAVLRMDPLSLVHGVFFAQKDFGWQPKVARAVTSFIDATNVRPAHSGGVKTDVVRTTASEGAGSKEGYGMVPHQRLEFTAEKITAYVTVDHEQIRSYALGDEGTELLESLVEYELAVLFSGGLRLRTACDFQVITEEVLVSGEEGALPQVDTAEKRVRAAIEAARGAGLLGDVTTLRKVAR</sequence>
<dbReference type="Pfam" id="PF09617">
    <property type="entry name" value="Cas_GSU0053"/>
    <property type="match status" value="1"/>
</dbReference>